<dbReference type="PANTHER" id="PTHR24186">
    <property type="entry name" value="PROTEIN PHOSPHATASE 1 REGULATORY SUBUNIT"/>
    <property type="match status" value="1"/>
</dbReference>
<dbReference type="PROSITE" id="PS50297">
    <property type="entry name" value="ANK_REP_REGION"/>
    <property type="match status" value="3"/>
</dbReference>
<proteinExistence type="predicted"/>
<feature type="transmembrane region" description="Helical" evidence="8">
    <location>
        <begin position="312"/>
        <end position="332"/>
    </location>
</feature>
<keyword evidence="4 8" id="KW-1133">Transmembrane helix</keyword>
<evidence type="ECO:0000256" key="3">
    <source>
        <dbReference type="ARBA" id="ARBA00022737"/>
    </source>
</evidence>
<dbReference type="Proteomes" id="UP000091857">
    <property type="component" value="Chromosome 8"/>
</dbReference>
<accession>A0A2C9VDY0</accession>
<evidence type="ECO:0000313" key="11">
    <source>
        <dbReference type="Proteomes" id="UP000091857"/>
    </source>
</evidence>
<evidence type="ECO:0000313" key="10">
    <source>
        <dbReference type="EMBL" id="OAY43361.1"/>
    </source>
</evidence>
<feature type="transmembrane region" description="Helical" evidence="8">
    <location>
        <begin position="389"/>
        <end position="409"/>
    </location>
</feature>
<name>A0A2C9VDY0_MANES</name>
<reference evidence="11" key="1">
    <citation type="journal article" date="2016" name="Nat. Biotechnol.">
        <title>Sequencing wild and cultivated cassava and related species reveals extensive interspecific hybridization and genetic diversity.</title>
        <authorList>
            <person name="Bredeson J.V."/>
            <person name="Lyons J.B."/>
            <person name="Prochnik S.E."/>
            <person name="Wu G.A."/>
            <person name="Ha C.M."/>
            <person name="Edsinger-Gonzales E."/>
            <person name="Grimwood J."/>
            <person name="Schmutz J."/>
            <person name="Rabbi I.Y."/>
            <person name="Egesi C."/>
            <person name="Nauluvula P."/>
            <person name="Lebot V."/>
            <person name="Ndunguru J."/>
            <person name="Mkamilo G."/>
            <person name="Bart R.S."/>
            <person name="Setter T.L."/>
            <person name="Gleadow R.M."/>
            <person name="Kulakow P."/>
            <person name="Ferguson M.E."/>
            <person name="Rounsley S."/>
            <person name="Rokhsar D.S."/>
        </authorList>
    </citation>
    <scope>NUCLEOTIDE SEQUENCE [LARGE SCALE GENOMIC DNA]</scope>
    <source>
        <strain evidence="11">cv. AM560-2</strain>
    </source>
</reference>
<dbReference type="InterPro" id="IPR026961">
    <property type="entry name" value="PGG_dom"/>
</dbReference>
<organism evidence="10 11">
    <name type="scientific">Manihot esculenta</name>
    <name type="common">Cassava</name>
    <name type="synonym">Jatropha manihot</name>
    <dbReference type="NCBI Taxonomy" id="3983"/>
    <lineage>
        <taxon>Eukaryota</taxon>
        <taxon>Viridiplantae</taxon>
        <taxon>Streptophyta</taxon>
        <taxon>Embryophyta</taxon>
        <taxon>Tracheophyta</taxon>
        <taxon>Spermatophyta</taxon>
        <taxon>Magnoliopsida</taxon>
        <taxon>eudicotyledons</taxon>
        <taxon>Gunneridae</taxon>
        <taxon>Pentapetalae</taxon>
        <taxon>rosids</taxon>
        <taxon>fabids</taxon>
        <taxon>Malpighiales</taxon>
        <taxon>Euphorbiaceae</taxon>
        <taxon>Crotonoideae</taxon>
        <taxon>Manihoteae</taxon>
        <taxon>Manihot</taxon>
    </lineage>
</organism>
<evidence type="ECO:0000256" key="8">
    <source>
        <dbReference type="SAM" id="Phobius"/>
    </source>
</evidence>
<comment type="caution">
    <text evidence="10">The sequence shown here is derived from an EMBL/GenBank/DDBJ whole genome shotgun (WGS) entry which is preliminary data.</text>
</comment>
<dbReference type="Gramene" id="Manes.08G063800.1.v8.1">
    <property type="protein sequence ID" value="Manes.08G063800.1.v8.1.CDS"/>
    <property type="gene ID" value="Manes.08G063800.v8.1"/>
</dbReference>
<keyword evidence="11" id="KW-1185">Reference proteome</keyword>
<feature type="transmembrane region" description="Helical" evidence="8">
    <location>
        <begin position="415"/>
        <end position="439"/>
    </location>
</feature>
<keyword evidence="6 8" id="KW-0472">Membrane</keyword>
<dbReference type="Pfam" id="PF12796">
    <property type="entry name" value="Ank_2"/>
    <property type="match status" value="2"/>
</dbReference>
<dbReference type="STRING" id="3983.A0A2C9VDY0"/>
<evidence type="ECO:0000256" key="1">
    <source>
        <dbReference type="ARBA" id="ARBA00004141"/>
    </source>
</evidence>
<keyword evidence="3" id="KW-0677">Repeat</keyword>
<evidence type="ECO:0000256" key="6">
    <source>
        <dbReference type="ARBA" id="ARBA00023136"/>
    </source>
</evidence>
<evidence type="ECO:0000256" key="2">
    <source>
        <dbReference type="ARBA" id="ARBA00022692"/>
    </source>
</evidence>
<dbReference type="SUPFAM" id="SSF48403">
    <property type="entry name" value="Ankyrin repeat"/>
    <property type="match status" value="1"/>
</dbReference>
<feature type="repeat" description="ANK" evidence="7">
    <location>
        <begin position="106"/>
        <end position="127"/>
    </location>
</feature>
<dbReference type="PROSITE" id="PS50088">
    <property type="entry name" value="ANK_REPEAT"/>
    <property type="match status" value="3"/>
</dbReference>
<comment type="subcellular location">
    <subcellularLocation>
        <location evidence="1">Membrane</location>
        <topology evidence="1">Multi-pass membrane protein</topology>
    </subcellularLocation>
</comment>
<evidence type="ECO:0000256" key="7">
    <source>
        <dbReference type="PROSITE-ProRule" id="PRU00023"/>
    </source>
</evidence>
<dbReference type="EMBL" id="CM004394">
    <property type="protein sequence ID" value="OAY43361.1"/>
    <property type="molecule type" value="Genomic_DNA"/>
</dbReference>
<evidence type="ECO:0000256" key="5">
    <source>
        <dbReference type="ARBA" id="ARBA00023043"/>
    </source>
</evidence>
<protein>
    <recommendedName>
        <fullName evidence="9">PGG domain-containing protein</fullName>
    </recommendedName>
</protein>
<feature type="repeat" description="ANK" evidence="7">
    <location>
        <begin position="182"/>
        <end position="203"/>
    </location>
</feature>
<gene>
    <name evidence="10" type="ORF">MANES_08G063800v8</name>
</gene>
<dbReference type="AlphaFoldDB" id="A0A2C9VDY0"/>
<feature type="transmembrane region" description="Helical" evidence="8">
    <location>
        <begin position="357"/>
        <end position="382"/>
    </location>
</feature>
<dbReference type="PANTHER" id="PTHR24186:SF37">
    <property type="entry name" value="PGG DOMAIN-CONTAINING PROTEIN"/>
    <property type="match status" value="1"/>
</dbReference>
<dbReference type="Pfam" id="PF13962">
    <property type="entry name" value="PGG"/>
    <property type="match status" value="1"/>
</dbReference>
<dbReference type="OMA" id="MSANFAC"/>
<feature type="domain" description="PGG" evidence="9">
    <location>
        <begin position="310"/>
        <end position="409"/>
    </location>
</feature>
<dbReference type="InterPro" id="IPR036770">
    <property type="entry name" value="Ankyrin_rpt-contain_sf"/>
</dbReference>
<sequence>MDRIGRLFKAAQMGDTDDLHSLIDEDELILSRSSLSDTADTALHIATLAGKLIFVEEVMARKSEAERPNADGFSPIHMASANGYAEIVRVFLSSDKQKMCHLRSGDGRTALHFAVITGSVDVISELIAAVPDCKNDLTAEGDSVFHLAVKNCQFEAFRRLVLMLKEINQQEMNEMLNAQDCNGNTILHLATSKKQHRIVKVLLGTDDAIAIDKVDVNLKNKNNLTALDMFDFPEKSTSEADANWKSIRRMLQDAGALQSQDIVILQHENPSVCFNCLPQKLRKYLSEQVSSFLTCELWLKLKREVKNSPSEMRSAVMVVAVLIATVTFQAVLSPPGGFQQPNDGQHSNGMAAISSDVVIFTALMLLNLVGFFSSIVMILMLLSGFPLKLLLRIAVLATTGSFLITIFYIGPTKLIVPFTVAMIMAAIVLLQVLLFIVWLGRRFVNFGSCCGASIIENNDGV</sequence>
<dbReference type="SMART" id="SM00248">
    <property type="entry name" value="ANK"/>
    <property type="match status" value="5"/>
</dbReference>
<dbReference type="GO" id="GO:0016020">
    <property type="term" value="C:membrane"/>
    <property type="evidence" value="ECO:0007669"/>
    <property type="project" value="UniProtKB-SubCell"/>
</dbReference>
<dbReference type="Gene3D" id="1.25.40.20">
    <property type="entry name" value="Ankyrin repeat-containing domain"/>
    <property type="match status" value="2"/>
</dbReference>
<dbReference type="OrthoDB" id="674805at2759"/>
<evidence type="ECO:0000259" key="9">
    <source>
        <dbReference type="Pfam" id="PF13962"/>
    </source>
</evidence>
<evidence type="ECO:0000256" key="4">
    <source>
        <dbReference type="ARBA" id="ARBA00022989"/>
    </source>
</evidence>
<keyword evidence="5 7" id="KW-0040">ANK repeat</keyword>
<dbReference type="InterPro" id="IPR002110">
    <property type="entry name" value="Ankyrin_rpt"/>
</dbReference>
<feature type="repeat" description="ANK" evidence="7">
    <location>
        <begin position="71"/>
        <end position="93"/>
    </location>
</feature>
<keyword evidence="2 8" id="KW-0812">Transmembrane</keyword>
<dbReference type="Pfam" id="PF00023">
    <property type="entry name" value="Ank"/>
    <property type="match status" value="1"/>
</dbReference>